<evidence type="ECO:0000256" key="1">
    <source>
        <dbReference type="SAM" id="MobiDB-lite"/>
    </source>
</evidence>
<keyword evidence="3" id="KW-1185">Reference proteome</keyword>
<reference evidence="2 3" key="1">
    <citation type="journal article" date="2016" name="Mol. Biol. Evol.">
        <title>Comparative Genomics of Early-Diverging Mushroom-Forming Fungi Provides Insights into the Origins of Lignocellulose Decay Capabilities.</title>
        <authorList>
            <person name="Nagy L.G."/>
            <person name="Riley R."/>
            <person name="Tritt A."/>
            <person name="Adam C."/>
            <person name="Daum C."/>
            <person name="Floudas D."/>
            <person name="Sun H."/>
            <person name="Yadav J.S."/>
            <person name="Pangilinan J."/>
            <person name="Larsson K.H."/>
            <person name="Matsuura K."/>
            <person name="Barry K."/>
            <person name="Labutti K."/>
            <person name="Kuo R."/>
            <person name="Ohm R.A."/>
            <person name="Bhattacharya S.S."/>
            <person name="Shirouzu T."/>
            <person name="Yoshinaga Y."/>
            <person name="Martin F.M."/>
            <person name="Grigoriev I.V."/>
            <person name="Hibbett D.S."/>
        </authorList>
    </citation>
    <scope>NUCLEOTIDE SEQUENCE [LARGE SCALE GENOMIC DNA]</scope>
    <source>
        <strain evidence="2 3">HHB12029</strain>
    </source>
</reference>
<feature type="compositionally biased region" description="Low complexity" evidence="1">
    <location>
        <begin position="12"/>
        <end position="25"/>
    </location>
</feature>
<dbReference type="InParanoid" id="A0A165Q5L4"/>
<gene>
    <name evidence="2" type="ORF">EXIGLDRAFT_320610</name>
</gene>
<sequence>MDHACVSHTCRSGSFTDSQQSTSTSRSRRPSQRTRTRAPRRHGRTGTPPLFIPSPVADVEFLPGANCGGDILAAFGISHGLQCGNYPAGAGSVQVNANSDGCTVSAFAAAGCAGVQIWKTQNANVCATRNQNEMSISINCP</sequence>
<feature type="region of interest" description="Disordered" evidence="1">
    <location>
        <begin position="1"/>
        <end position="52"/>
    </location>
</feature>
<name>A0A165Q5L4_EXIGL</name>
<evidence type="ECO:0000313" key="3">
    <source>
        <dbReference type="Proteomes" id="UP000077266"/>
    </source>
</evidence>
<evidence type="ECO:0000313" key="2">
    <source>
        <dbReference type="EMBL" id="KZW03114.1"/>
    </source>
</evidence>
<dbReference type="Proteomes" id="UP000077266">
    <property type="component" value="Unassembled WGS sequence"/>
</dbReference>
<dbReference type="EMBL" id="KV425885">
    <property type="protein sequence ID" value="KZW03114.1"/>
    <property type="molecule type" value="Genomic_DNA"/>
</dbReference>
<proteinExistence type="predicted"/>
<organism evidence="2 3">
    <name type="scientific">Exidia glandulosa HHB12029</name>
    <dbReference type="NCBI Taxonomy" id="1314781"/>
    <lineage>
        <taxon>Eukaryota</taxon>
        <taxon>Fungi</taxon>
        <taxon>Dikarya</taxon>
        <taxon>Basidiomycota</taxon>
        <taxon>Agaricomycotina</taxon>
        <taxon>Agaricomycetes</taxon>
        <taxon>Auriculariales</taxon>
        <taxon>Exidiaceae</taxon>
        <taxon>Exidia</taxon>
    </lineage>
</organism>
<protein>
    <submittedName>
        <fullName evidence="2">Uncharacterized protein</fullName>
    </submittedName>
</protein>
<dbReference type="AlphaFoldDB" id="A0A165Q5L4"/>
<feature type="compositionally biased region" description="Basic residues" evidence="1">
    <location>
        <begin position="26"/>
        <end position="44"/>
    </location>
</feature>
<accession>A0A165Q5L4</accession>